<keyword evidence="5 10" id="KW-0547">Nucleotide-binding</keyword>
<dbReference type="STRING" id="1443941.A9J31_01865"/>
<dbReference type="PANTHER" id="PTHR11649:SF13">
    <property type="entry name" value="ENGB-TYPE G DOMAIN-CONTAINING PROTEIN"/>
    <property type="match status" value="1"/>
</dbReference>
<evidence type="ECO:0000256" key="3">
    <source>
        <dbReference type="ARBA" id="ARBA00022618"/>
    </source>
</evidence>
<dbReference type="GO" id="GO:0046872">
    <property type="term" value="F:metal ion binding"/>
    <property type="evidence" value="ECO:0007669"/>
    <property type="project" value="UniProtKB-KW"/>
</dbReference>
<keyword evidence="4" id="KW-0479">Metal-binding</keyword>
<dbReference type="Gene3D" id="3.40.50.300">
    <property type="entry name" value="P-loop containing nucleotide triphosphate hydrolases"/>
    <property type="match status" value="1"/>
</dbReference>
<dbReference type="GO" id="GO:0005829">
    <property type="term" value="C:cytosol"/>
    <property type="evidence" value="ECO:0007669"/>
    <property type="project" value="TreeGrafter"/>
</dbReference>
<dbReference type="InterPro" id="IPR019987">
    <property type="entry name" value="GTP-bd_ribosome_bio_YsxC"/>
</dbReference>
<evidence type="ECO:0000256" key="8">
    <source>
        <dbReference type="ARBA" id="ARBA00023210"/>
    </source>
</evidence>
<sequence length="294" mass="33095">MHQHRGKSRNSKTANAPKQKITYEKKVDSAVTEYAVRSLNWLRKAEFLMSAPKLNLCVEDTGYEIAFAGRSNAGKSSAINALTNQKQLARASKKPGRTQMINFFSLGNPDQRLVDLPGYGYAAVPEAMKIVWQKELENYLIHRQSLQGLVLLMDIRHPLQHFDVMMLEWAYSRKLFVHVLLTKSDKLNRGPASKALQEVKAELKKMKLSFSIQLFSSLNKEGLQELASVMAGRLNFTLEQSTEFDLDSIPEASEDDIEDGLDDSVDHDDLADINEVEVDAATQDHSTEQQPKAD</sequence>
<dbReference type="InterPro" id="IPR030393">
    <property type="entry name" value="G_ENGB_dom"/>
</dbReference>
<feature type="region of interest" description="Disordered" evidence="11">
    <location>
        <begin position="1"/>
        <end position="20"/>
    </location>
</feature>
<evidence type="ECO:0000256" key="1">
    <source>
        <dbReference type="ARBA" id="ARBA00001946"/>
    </source>
</evidence>
<evidence type="ECO:0000256" key="6">
    <source>
        <dbReference type="ARBA" id="ARBA00022842"/>
    </source>
</evidence>
<keyword evidence="8 10" id="KW-0717">Septation</keyword>
<comment type="similarity">
    <text evidence="2 10">Belongs to the TRAFAC class TrmE-Era-EngA-EngB-Septin-like GTPase superfamily. EngB GTPase family.</text>
</comment>
<dbReference type="GO" id="GO:0005525">
    <property type="term" value="F:GTP binding"/>
    <property type="evidence" value="ECO:0007669"/>
    <property type="project" value="UniProtKB-UniRule"/>
</dbReference>
<evidence type="ECO:0000256" key="4">
    <source>
        <dbReference type="ARBA" id="ARBA00022723"/>
    </source>
</evidence>
<dbReference type="GO" id="GO:0000917">
    <property type="term" value="P:division septum assembly"/>
    <property type="evidence" value="ECO:0007669"/>
    <property type="project" value="UniProtKB-KW"/>
</dbReference>
<feature type="compositionally biased region" description="Basic and acidic residues" evidence="11">
    <location>
        <begin position="285"/>
        <end position="294"/>
    </location>
</feature>
<keyword evidence="7 10" id="KW-0342">GTP-binding</keyword>
<dbReference type="PANTHER" id="PTHR11649">
    <property type="entry name" value="MSS1/TRME-RELATED GTP-BINDING PROTEIN"/>
    <property type="match status" value="1"/>
</dbReference>
<evidence type="ECO:0000256" key="11">
    <source>
        <dbReference type="SAM" id="MobiDB-lite"/>
    </source>
</evidence>
<dbReference type="NCBIfam" id="TIGR03598">
    <property type="entry name" value="GTPase_YsxC"/>
    <property type="match status" value="1"/>
</dbReference>
<dbReference type="SUPFAM" id="SSF52540">
    <property type="entry name" value="P-loop containing nucleoside triphosphate hydrolases"/>
    <property type="match status" value="1"/>
</dbReference>
<evidence type="ECO:0000313" key="14">
    <source>
        <dbReference type="Proteomes" id="UP000185753"/>
    </source>
</evidence>
<dbReference type="FunFam" id="3.40.50.300:FF:000098">
    <property type="entry name" value="Probable GTP-binding protein EngB"/>
    <property type="match status" value="1"/>
</dbReference>
<evidence type="ECO:0000313" key="13">
    <source>
        <dbReference type="EMBL" id="OBX29064.1"/>
    </source>
</evidence>
<keyword evidence="9 10" id="KW-0131">Cell cycle</keyword>
<comment type="cofactor">
    <cofactor evidence="1">
        <name>Mg(2+)</name>
        <dbReference type="ChEBI" id="CHEBI:18420"/>
    </cofactor>
</comment>
<dbReference type="OrthoDB" id="9804921at2"/>
<keyword evidence="14" id="KW-1185">Reference proteome</keyword>
<feature type="compositionally biased region" description="Acidic residues" evidence="11">
    <location>
        <begin position="247"/>
        <end position="278"/>
    </location>
</feature>
<dbReference type="RefSeq" id="WP_067762924.1">
    <property type="nucleotide sequence ID" value="NZ_CP183909.1"/>
</dbReference>
<dbReference type="AlphaFoldDB" id="A0A1A7RC39"/>
<evidence type="ECO:0000259" key="12">
    <source>
        <dbReference type="PROSITE" id="PS51706"/>
    </source>
</evidence>
<dbReference type="EMBL" id="LZDS01000012">
    <property type="protein sequence ID" value="OBX29064.1"/>
    <property type="molecule type" value="Genomic_DNA"/>
</dbReference>
<reference evidence="14" key="1">
    <citation type="submission" date="2016-06" db="EMBL/GenBank/DDBJ databases">
        <authorList>
            <person name="Radolfova-Krizova L."/>
            <person name="Nemec A."/>
        </authorList>
    </citation>
    <scope>NUCLEOTIDE SEQUENCE [LARGE SCALE GENOMIC DNA]</scope>
    <source>
        <strain evidence="14">ANC 4275</strain>
    </source>
</reference>
<evidence type="ECO:0000256" key="5">
    <source>
        <dbReference type="ARBA" id="ARBA00022741"/>
    </source>
</evidence>
<dbReference type="Proteomes" id="UP000185753">
    <property type="component" value="Unassembled WGS sequence"/>
</dbReference>
<comment type="function">
    <text evidence="10">Necessary for normal cell division and for the maintenance of normal septation.</text>
</comment>
<feature type="domain" description="EngB-type G" evidence="12">
    <location>
        <begin position="61"/>
        <end position="236"/>
    </location>
</feature>
<accession>A0A1A7RC39</accession>
<dbReference type="PROSITE" id="PS51706">
    <property type="entry name" value="G_ENGB"/>
    <property type="match status" value="1"/>
</dbReference>
<dbReference type="InterPro" id="IPR027417">
    <property type="entry name" value="P-loop_NTPase"/>
</dbReference>
<protein>
    <recommendedName>
        <fullName evidence="10">Probable GTP-binding protein EngB</fullName>
    </recommendedName>
</protein>
<evidence type="ECO:0000256" key="2">
    <source>
        <dbReference type="ARBA" id="ARBA00009638"/>
    </source>
</evidence>
<organism evidence="13 14">
    <name type="scientific">Acinetobacter gandensis</name>
    <dbReference type="NCBI Taxonomy" id="1443941"/>
    <lineage>
        <taxon>Bacteria</taxon>
        <taxon>Pseudomonadati</taxon>
        <taxon>Pseudomonadota</taxon>
        <taxon>Gammaproteobacteria</taxon>
        <taxon>Moraxellales</taxon>
        <taxon>Moraxellaceae</taxon>
        <taxon>Acinetobacter</taxon>
    </lineage>
</organism>
<keyword evidence="6" id="KW-0460">Magnesium</keyword>
<keyword evidence="3 10" id="KW-0132">Cell division</keyword>
<evidence type="ECO:0000256" key="7">
    <source>
        <dbReference type="ARBA" id="ARBA00023134"/>
    </source>
</evidence>
<feature type="compositionally biased region" description="Basic residues" evidence="11">
    <location>
        <begin position="1"/>
        <end position="10"/>
    </location>
</feature>
<feature type="region of interest" description="Disordered" evidence="11">
    <location>
        <begin position="247"/>
        <end position="294"/>
    </location>
</feature>
<dbReference type="HAMAP" id="MF_00321">
    <property type="entry name" value="GTPase_EngB"/>
    <property type="match status" value="1"/>
</dbReference>
<dbReference type="InterPro" id="IPR006073">
    <property type="entry name" value="GTP-bd"/>
</dbReference>
<dbReference type="Pfam" id="PF01926">
    <property type="entry name" value="MMR_HSR1"/>
    <property type="match status" value="1"/>
</dbReference>
<evidence type="ECO:0000256" key="10">
    <source>
        <dbReference type="HAMAP-Rule" id="MF_00321"/>
    </source>
</evidence>
<dbReference type="CDD" id="cd01876">
    <property type="entry name" value="YihA_EngB"/>
    <property type="match status" value="1"/>
</dbReference>
<gene>
    <name evidence="10" type="primary">engB</name>
    <name evidence="13" type="ORF">A9J31_01865</name>
</gene>
<proteinExistence type="inferred from homology"/>
<comment type="caution">
    <text evidence="13">The sequence shown here is derived from an EMBL/GenBank/DDBJ whole genome shotgun (WGS) entry which is preliminary data.</text>
</comment>
<evidence type="ECO:0000256" key="9">
    <source>
        <dbReference type="ARBA" id="ARBA00023306"/>
    </source>
</evidence>
<name>A0A1A7RC39_9GAMM</name>